<name>A0A646KMN4_STRJU</name>
<feature type="domain" description="Condensation" evidence="1">
    <location>
        <begin position="74"/>
        <end position="289"/>
    </location>
</feature>
<reference evidence="2 3" key="1">
    <citation type="submission" date="2019-05" db="EMBL/GenBank/DDBJ databases">
        <title>Comparative genomics and metabolomics analyses of clavulanic acid producing Streptomyces species provides insight into specialized metabolism and evolution of beta-lactam biosynthetic gene clusters.</title>
        <authorList>
            <person name="Moore M.A."/>
            <person name="Cruz-Morales P."/>
            <person name="Barona Gomez F."/>
            <person name="Kapil T."/>
        </authorList>
    </citation>
    <scope>NUCLEOTIDE SEQUENCE [LARGE SCALE GENOMIC DNA]</scope>
    <source>
        <strain evidence="2 3">NRRL 5741</strain>
    </source>
</reference>
<evidence type="ECO:0000259" key="1">
    <source>
        <dbReference type="Pfam" id="PF00668"/>
    </source>
</evidence>
<protein>
    <recommendedName>
        <fullName evidence="1">Condensation domain-containing protein</fullName>
    </recommendedName>
</protein>
<dbReference type="Pfam" id="PF00668">
    <property type="entry name" value="Condensation"/>
    <property type="match status" value="1"/>
</dbReference>
<dbReference type="Proteomes" id="UP000419138">
    <property type="component" value="Unassembled WGS sequence"/>
</dbReference>
<dbReference type="GO" id="GO:0003824">
    <property type="term" value="F:catalytic activity"/>
    <property type="evidence" value="ECO:0007669"/>
    <property type="project" value="InterPro"/>
</dbReference>
<accession>A0A646KMN4</accession>
<dbReference type="InterPro" id="IPR010060">
    <property type="entry name" value="NRPS_synth"/>
</dbReference>
<evidence type="ECO:0000313" key="3">
    <source>
        <dbReference type="Proteomes" id="UP000419138"/>
    </source>
</evidence>
<evidence type="ECO:0000313" key="2">
    <source>
        <dbReference type="EMBL" id="MQT03307.1"/>
    </source>
</evidence>
<dbReference type="PANTHER" id="PTHR45398:SF1">
    <property type="entry name" value="ENZYME, PUTATIVE (JCVI)-RELATED"/>
    <property type="match status" value="1"/>
</dbReference>
<dbReference type="NCBIfam" id="TIGR01720">
    <property type="entry name" value="NRPS-para261"/>
    <property type="match status" value="1"/>
</dbReference>
<dbReference type="AlphaFoldDB" id="A0A646KMN4"/>
<dbReference type="SUPFAM" id="SSF52777">
    <property type="entry name" value="CoA-dependent acyltransferases"/>
    <property type="match status" value="1"/>
</dbReference>
<sequence length="315" mass="33700">MLAGEAVTEERVAELPEWVGLLGEVEPLLGRRALDREVDTVRTLRNRSWAVPSELAAVLVGRTPALFHCGVDDALLATLAGAVGHWRPEAASRLVDVEGHGREALGDVDLSRTVGWFTSSHPVRLDVTGIDLDQVRSGGPEAGRLVKAVKEQVRAVPGDGLGYELLRYLNPETGPVLEAGPAAQIGFNYLGRFATSASENSAQPWQLAGDTAMGGSTAPDIPSMHVLEGLALVRDTSDGPELEITLIWPSELLDEGDVEELGRTWLRMLDGLAAHTTDPTAGGHTPSDFHLLDLEQDEVDQFEAIAAKLEGGMSR</sequence>
<organism evidence="2 3">
    <name type="scientific">Streptomyces jumonjinensis</name>
    <dbReference type="NCBI Taxonomy" id="1945"/>
    <lineage>
        <taxon>Bacteria</taxon>
        <taxon>Bacillati</taxon>
        <taxon>Actinomycetota</taxon>
        <taxon>Actinomycetes</taxon>
        <taxon>Kitasatosporales</taxon>
        <taxon>Streptomycetaceae</taxon>
        <taxon>Streptomyces</taxon>
    </lineage>
</organism>
<gene>
    <name evidence="2" type="ORF">FF041_24865</name>
</gene>
<dbReference type="PANTHER" id="PTHR45398">
    <property type="match status" value="1"/>
</dbReference>
<dbReference type="Gene3D" id="3.30.559.30">
    <property type="entry name" value="Nonribosomal peptide synthetase, condensation domain"/>
    <property type="match status" value="1"/>
</dbReference>
<comment type="caution">
    <text evidence="2">The sequence shown here is derived from an EMBL/GenBank/DDBJ whole genome shotgun (WGS) entry which is preliminary data.</text>
</comment>
<keyword evidence="3" id="KW-1185">Reference proteome</keyword>
<dbReference type="EMBL" id="VCLA01000167">
    <property type="protein sequence ID" value="MQT03307.1"/>
    <property type="molecule type" value="Genomic_DNA"/>
</dbReference>
<proteinExistence type="predicted"/>
<dbReference type="InterPro" id="IPR001242">
    <property type="entry name" value="Condensation_dom"/>
</dbReference>